<evidence type="ECO:0000256" key="2">
    <source>
        <dbReference type="ARBA" id="ARBA00022827"/>
    </source>
</evidence>
<evidence type="ECO:0000256" key="3">
    <source>
        <dbReference type="ARBA" id="ARBA00023002"/>
    </source>
</evidence>
<dbReference type="EMBL" id="JAGTJR010000125">
    <property type="protein sequence ID" value="KAH7007825.1"/>
    <property type="molecule type" value="Genomic_DNA"/>
</dbReference>
<gene>
    <name evidence="5" type="ORF">B0J12DRAFT_791093</name>
</gene>
<name>A0ABQ8FPK7_9PEZI</name>
<reference evidence="5 6" key="1">
    <citation type="journal article" date="2021" name="Nat. Commun.">
        <title>Genetic determinants of endophytism in the Arabidopsis root mycobiome.</title>
        <authorList>
            <person name="Mesny F."/>
            <person name="Miyauchi S."/>
            <person name="Thiergart T."/>
            <person name="Pickel B."/>
            <person name="Atanasova L."/>
            <person name="Karlsson M."/>
            <person name="Huettel B."/>
            <person name="Barry K.W."/>
            <person name="Haridas S."/>
            <person name="Chen C."/>
            <person name="Bauer D."/>
            <person name="Andreopoulos W."/>
            <person name="Pangilinan J."/>
            <person name="LaButti K."/>
            <person name="Riley R."/>
            <person name="Lipzen A."/>
            <person name="Clum A."/>
            <person name="Drula E."/>
            <person name="Henrissat B."/>
            <person name="Kohler A."/>
            <person name="Grigoriev I.V."/>
            <person name="Martin F.M."/>
            <person name="Hacquard S."/>
        </authorList>
    </citation>
    <scope>NUCLEOTIDE SEQUENCE [LARGE SCALE GENOMIC DNA]</scope>
    <source>
        <strain evidence="5 6">MPI-SDFR-AT-0080</strain>
    </source>
</reference>
<dbReference type="GO" id="GO:0004497">
    <property type="term" value="F:monooxygenase activity"/>
    <property type="evidence" value="ECO:0007669"/>
    <property type="project" value="UniProtKB-KW"/>
</dbReference>
<dbReference type="PANTHER" id="PTHR43004:SF21">
    <property type="entry name" value="FAD-BINDING DOMAIN-CONTAINING PROTEIN-RELATED"/>
    <property type="match status" value="1"/>
</dbReference>
<dbReference type="Pfam" id="PF21274">
    <property type="entry name" value="Rng_hyd_C"/>
    <property type="match status" value="1"/>
</dbReference>
<dbReference type="InterPro" id="IPR036188">
    <property type="entry name" value="FAD/NAD-bd_sf"/>
</dbReference>
<evidence type="ECO:0000313" key="6">
    <source>
        <dbReference type="Proteomes" id="UP000774617"/>
    </source>
</evidence>
<dbReference type="InterPro" id="IPR050641">
    <property type="entry name" value="RIFMO-like"/>
</dbReference>
<accession>A0ABQ8FPK7</accession>
<sequence>MVKDTIHHIVPVLVVGGGPAGMLAALQLAANNAHCMLAERNLDTTRWPKMDITNCRSMELLKRLGLADGLRKIGVPQHFSFDVLFTTGLAEPGKLITKWSLPSPNEWRDRIRKRNDGSMPREPYQRCSQAIFEAWLKPQVEANQNIDAFFGLKLVKLTETDTHVESELVDVHGQTHIVTSQYVIGCDGAGSKVRRELGINLPGTTDGPEMKLVHFKSRDLTRLQKQGQFWHIFFSHGGGIIAQDEVSTWTVHCPIPPGSKAEDTTPEEAIYKVLGTATTPFPIKVDEILVTSVWQPSTRLADSYTSPRKRVFLAGDAAHQNIPTGGYGMNTAVGDSFDIGWKVAAVLNGYGGPLLLHSYEDERRPVAARNVERARTHASVHFTHREMVKDAGEKLHADTPEGKYLRSRVEKLVTEQDGENRDHGIELGYRYRSAIVLDDARDGDEPPFVMHSYIPSTWPGARVPHVFLKDGTTSVYDTFGTGPQFTLVDFTPDGSYIRQFQADAEALSIPFKAVHLPEEEHAHKIWERDAVLVRPDDHAAWRAPPAGSSVELEPKSILRKVLGWM</sequence>
<dbReference type="InterPro" id="IPR002938">
    <property type="entry name" value="FAD-bd"/>
</dbReference>
<proteinExistence type="predicted"/>
<protein>
    <submittedName>
        <fullName evidence="5">Monooxygenase</fullName>
    </submittedName>
</protein>
<evidence type="ECO:0000259" key="4">
    <source>
        <dbReference type="Pfam" id="PF01494"/>
    </source>
</evidence>
<evidence type="ECO:0000256" key="1">
    <source>
        <dbReference type="ARBA" id="ARBA00022630"/>
    </source>
</evidence>
<keyword evidence="1" id="KW-0285">Flavoprotein</keyword>
<dbReference type="PANTHER" id="PTHR43004">
    <property type="entry name" value="TRK SYSTEM POTASSIUM UPTAKE PROTEIN"/>
    <property type="match status" value="1"/>
</dbReference>
<dbReference type="Gene3D" id="3.40.30.120">
    <property type="match status" value="1"/>
</dbReference>
<comment type="caution">
    <text evidence="5">The sequence shown here is derived from an EMBL/GenBank/DDBJ whole genome shotgun (WGS) entry which is preliminary data.</text>
</comment>
<keyword evidence="2" id="KW-0274">FAD</keyword>
<dbReference type="Proteomes" id="UP000774617">
    <property type="component" value="Unassembled WGS sequence"/>
</dbReference>
<dbReference type="Pfam" id="PF01494">
    <property type="entry name" value="FAD_binding_3"/>
    <property type="match status" value="1"/>
</dbReference>
<evidence type="ECO:0000313" key="5">
    <source>
        <dbReference type="EMBL" id="KAH7007825.1"/>
    </source>
</evidence>
<dbReference type="Gene3D" id="3.50.50.60">
    <property type="entry name" value="FAD/NAD(P)-binding domain"/>
    <property type="match status" value="1"/>
</dbReference>
<feature type="domain" description="FAD-binding" evidence="4">
    <location>
        <begin position="10"/>
        <end position="374"/>
    </location>
</feature>
<keyword evidence="5" id="KW-0503">Monooxygenase</keyword>
<dbReference type="SUPFAM" id="SSF51905">
    <property type="entry name" value="FAD/NAD(P)-binding domain"/>
    <property type="match status" value="1"/>
</dbReference>
<keyword evidence="3" id="KW-0560">Oxidoreductase</keyword>
<dbReference type="Gene3D" id="3.30.9.10">
    <property type="entry name" value="D-Amino Acid Oxidase, subunit A, domain 2"/>
    <property type="match status" value="1"/>
</dbReference>
<keyword evidence="6" id="KW-1185">Reference proteome</keyword>
<dbReference type="PRINTS" id="PR00420">
    <property type="entry name" value="RNGMNOXGNASE"/>
</dbReference>
<organism evidence="5 6">
    <name type="scientific">Macrophomina phaseolina</name>
    <dbReference type="NCBI Taxonomy" id="35725"/>
    <lineage>
        <taxon>Eukaryota</taxon>
        <taxon>Fungi</taxon>
        <taxon>Dikarya</taxon>
        <taxon>Ascomycota</taxon>
        <taxon>Pezizomycotina</taxon>
        <taxon>Dothideomycetes</taxon>
        <taxon>Dothideomycetes incertae sedis</taxon>
        <taxon>Botryosphaeriales</taxon>
        <taxon>Botryosphaeriaceae</taxon>
        <taxon>Macrophomina</taxon>
    </lineage>
</organism>